<keyword evidence="5 10" id="KW-0573">Peptidoglycan synthesis</keyword>
<comment type="pathway">
    <text evidence="10">Cell wall biogenesis; peptidoglycan biosynthesis.</text>
</comment>
<evidence type="ECO:0000256" key="6">
    <source>
        <dbReference type="ARBA" id="ARBA00022989"/>
    </source>
</evidence>
<comment type="function">
    <text evidence="8 10 11">Involved in peptidoglycan biosynthesis. Transports lipid-linked peptidoglycan precursors from the inner to the outer leaflet of the cytoplasmic membrane.</text>
</comment>
<protein>
    <recommendedName>
        <fullName evidence="10">Probable lipid II flippase MurJ</fullName>
    </recommendedName>
</protein>
<dbReference type="EMBL" id="OBML01000003">
    <property type="protein sequence ID" value="SOC00699.1"/>
    <property type="molecule type" value="Genomic_DNA"/>
</dbReference>
<keyword evidence="6 10" id="KW-1133">Transmembrane helix</keyword>
<feature type="transmembrane region" description="Helical" evidence="10">
    <location>
        <begin position="317"/>
        <end position="335"/>
    </location>
</feature>
<dbReference type="GO" id="GO:0015648">
    <property type="term" value="F:lipid-linked peptidoglycan transporter activity"/>
    <property type="evidence" value="ECO:0007669"/>
    <property type="project" value="UniProtKB-UniRule"/>
</dbReference>
<evidence type="ECO:0000256" key="5">
    <source>
        <dbReference type="ARBA" id="ARBA00022984"/>
    </source>
</evidence>
<feature type="transmembrane region" description="Helical" evidence="10">
    <location>
        <begin position="165"/>
        <end position="186"/>
    </location>
</feature>
<comment type="subcellular location">
    <subcellularLocation>
        <location evidence="10">Cell inner membrane</location>
        <topology evidence="10">Multi-pass membrane protein</topology>
    </subcellularLocation>
    <subcellularLocation>
        <location evidence="1">Cell membrane</location>
        <topology evidence="1">Multi-pass membrane protein</topology>
    </subcellularLocation>
</comment>
<comment type="similarity">
    <text evidence="9 10 11">Belongs to the MurJ/MviN family.</text>
</comment>
<keyword evidence="10 11" id="KW-0961">Cell wall biogenesis/degradation</keyword>
<sequence>MAGSMSLLRNFVTVGGATMASRVLGFVRDVMIAAFAGAGPVADAFFVAFRLPNLFRRLFAEGAFNSAFVPLFARAVEEGGDEGARRFAGEIMAALLWTLLALTAIAFVAMQGLVFLLAPGFTEDPSKFDLAVLLSRITFPYLLCMSLVAFLSGILNTYRRFAAAAFAPVVLNLVMIAVLTGIWYTGLEPGTALGVALASGVAVAGFAQLALLVVAVRRMGFSVPIRRPRLTAGVRRLCKLGVPGVLAGGITQINIVVGTVIASAQAGAVSYLYYADRIYQLPLGVVGIAIGVVLLPDLSRSLRAGEDGHANGTLNRAMEFALALTLPATIALIAVPEPIVSVLYQRGEFGAEAASATTTALIAFAIGLPAFVLNKVFSPGFFAREDTVTPMWFAGIGMAVNVIGALALAPILGHVGIALATSLAGWVNAGLLGAALWRRGHFRIDRGARRRLPLLALASLAMGGGLLLGDWLLAPLIGAPSVLVRFAALGLLVLAGMVLFAAFVQLTGAVDLKGYVARARASRARRRAAPPPQTSEDPLG</sequence>
<evidence type="ECO:0000256" key="3">
    <source>
        <dbReference type="ARBA" id="ARBA00022692"/>
    </source>
</evidence>
<dbReference type="Pfam" id="PF03023">
    <property type="entry name" value="MurJ"/>
    <property type="match status" value="1"/>
</dbReference>
<feature type="transmembrane region" description="Helical" evidence="10">
    <location>
        <begin position="237"/>
        <end position="266"/>
    </location>
</feature>
<feature type="transmembrane region" description="Helical" evidence="10">
    <location>
        <begin position="7"/>
        <end position="24"/>
    </location>
</feature>
<feature type="transmembrane region" description="Helical" evidence="10">
    <location>
        <begin position="452"/>
        <end position="474"/>
    </location>
</feature>
<evidence type="ECO:0000256" key="4">
    <source>
        <dbReference type="ARBA" id="ARBA00022960"/>
    </source>
</evidence>
<dbReference type="UniPathway" id="UPA00219"/>
<dbReference type="AlphaFoldDB" id="A0A285S2D0"/>
<proteinExistence type="inferred from homology"/>
<feature type="transmembrane region" description="Helical" evidence="10">
    <location>
        <begin position="94"/>
        <end position="118"/>
    </location>
</feature>
<dbReference type="NCBIfam" id="TIGR01695">
    <property type="entry name" value="murJ_mviN"/>
    <property type="match status" value="1"/>
</dbReference>
<dbReference type="PRINTS" id="PR01806">
    <property type="entry name" value="VIRFACTRMVIN"/>
</dbReference>
<dbReference type="InterPro" id="IPR004268">
    <property type="entry name" value="MurJ"/>
</dbReference>
<dbReference type="Proteomes" id="UP000219331">
    <property type="component" value="Unassembled WGS sequence"/>
</dbReference>
<dbReference type="STRING" id="538381.GCA_001696535_04446"/>
<reference evidence="12 13" key="1">
    <citation type="submission" date="2017-08" db="EMBL/GenBank/DDBJ databases">
        <authorList>
            <person name="de Groot N.N."/>
        </authorList>
    </citation>
    <scope>NUCLEOTIDE SEQUENCE [LARGE SCALE GENOMIC DNA]</scope>
    <source>
        <strain evidence="12 13">USBA 352</strain>
    </source>
</reference>
<gene>
    <name evidence="10" type="primary">murJ</name>
    <name evidence="12" type="ORF">SAMN05421512_103335</name>
</gene>
<evidence type="ECO:0000256" key="8">
    <source>
        <dbReference type="ARBA" id="ARBA00060041"/>
    </source>
</evidence>
<evidence type="ECO:0000256" key="10">
    <source>
        <dbReference type="HAMAP-Rule" id="MF_02078"/>
    </source>
</evidence>
<evidence type="ECO:0000256" key="7">
    <source>
        <dbReference type="ARBA" id="ARBA00023136"/>
    </source>
</evidence>
<keyword evidence="4 10" id="KW-0133">Cell shape</keyword>
<dbReference type="InterPro" id="IPR051050">
    <property type="entry name" value="Lipid_II_flippase_MurJ/MviN"/>
</dbReference>
<evidence type="ECO:0000256" key="2">
    <source>
        <dbReference type="ARBA" id="ARBA00022475"/>
    </source>
</evidence>
<feature type="transmembrane region" description="Helical" evidence="10">
    <location>
        <begin position="415"/>
        <end position="437"/>
    </location>
</feature>
<evidence type="ECO:0000256" key="1">
    <source>
        <dbReference type="ARBA" id="ARBA00004651"/>
    </source>
</evidence>
<evidence type="ECO:0000256" key="9">
    <source>
        <dbReference type="ARBA" id="ARBA00061532"/>
    </source>
</evidence>
<evidence type="ECO:0000313" key="12">
    <source>
        <dbReference type="EMBL" id="SOC00699.1"/>
    </source>
</evidence>
<dbReference type="GO" id="GO:0005886">
    <property type="term" value="C:plasma membrane"/>
    <property type="evidence" value="ECO:0007669"/>
    <property type="project" value="UniProtKB-SubCell"/>
</dbReference>
<accession>A0A285S2D0</accession>
<keyword evidence="13" id="KW-1185">Reference proteome</keyword>
<dbReference type="GO" id="GO:0008360">
    <property type="term" value="P:regulation of cell shape"/>
    <property type="evidence" value="ECO:0007669"/>
    <property type="project" value="UniProtKB-UniRule"/>
</dbReference>
<feature type="transmembrane region" description="Helical" evidence="10">
    <location>
        <begin position="138"/>
        <end position="158"/>
    </location>
</feature>
<feature type="transmembrane region" description="Helical" evidence="10">
    <location>
        <begin position="486"/>
        <end position="510"/>
    </location>
</feature>
<keyword evidence="2 10" id="KW-1003">Cell membrane</keyword>
<keyword evidence="10" id="KW-0997">Cell inner membrane</keyword>
<evidence type="ECO:0000313" key="13">
    <source>
        <dbReference type="Proteomes" id="UP000219331"/>
    </source>
</evidence>
<feature type="transmembrane region" description="Helical" evidence="10">
    <location>
        <begin position="355"/>
        <end position="377"/>
    </location>
</feature>
<name>A0A285S2D0_9HYPH</name>
<evidence type="ECO:0000256" key="11">
    <source>
        <dbReference type="PIRNR" id="PIRNR002869"/>
    </source>
</evidence>
<keyword evidence="10 11" id="KW-0813">Transport</keyword>
<dbReference type="PANTHER" id="PTHR47019:SF1">
    <property type="entry name" value="LIPID II FLIPPASE MURJ"/>
    <property type="match status" value="1"/>
</dbReference>
<feature type="transmembrane region" description="Helical" evidence="10">
    <location>
        <begin position="192"/>
        <end position="216"/>
    </location>
</feature>
<keyword evidence="7 10" id="KW-0472">Membrane</keyword>
<dbReference type="GO" id="GO:0071555">
    <property type="term" value="P:cell wall organization"/>
    <property type="evidence" value="ECO:0007669"/>
    <property type="project" value="UniProtKB-UniRule"/>
</dbReference>
<dbReference type="PANTHER" id="PTHR47019">
    <property type="entry name" value="LIPID II FLIPPASE MURJ"/>
    <property type="match status" value="1"/>
</dbReference>
<dbReference type="PIRSF" id="PIRSF002869">
    <property type="entry name" value="MviN"/>
    <property type="match status" value="1"/>
</dbReference>
<feature type="transmembrane region" description="Helical" evidence="10">
    <location>
        <begin position="30"/>
        <end position="49"/>
    </location>
</feature>
<feature type="transmembrane region" description="Helical" evidence="10">
    <location>
        <begin position="278"/>
        <end position="296"/>
    </location>
</feature>
<dbReference type="CDD" id="cd13123">
    <property type="entry name" value="MATE_MurJ_like"/>
    <property type="match status" value="1"/>
</dbReference>
<feature type="transmembrane region" description="Helical" evidence="10">
    <location>
        <begin position="389"/>
        <end position="409"/>
    </location>
</feature>
<keyword evidence="3 10" id="KW-0812">Transmembrane</keyword>
<dbReference type="GO" id="GO:0034204">
    <property type="term" value="P:lipid translocation"/>
    <property type="evidence" value="ECO:0007669"/>
    <property type="project" value="TreeGrafter"/>
</dbReference>
<dbReference type="HAMAP" id="MF_02078">
    <property type="entry name" value="MurJ_MviN"/>
    <property type="match status" value="1"/>
</dbReference>
<dbReference type="GO" id="GO:0009252">
    <property type="term" value="P:peptidoglycan biosynthetic process"/>
    <property type="evidence" value="ECO:0007669"/>
    <property type="project" value="UniProtKB-UniRule"/>
</dbReference>
<organism evidence="12 13">
    <name type="scientific">Stappia indica</name>
    <dbReference type="NCBI Taxonomy" id="538381"/>
    <lineage>
        <taxon>Bacteria</taxon>
        <taxon>Pseudomonadati</taxon>
        <taxon>Pseudomonadota</taxon>
        <taxon>Alphaproteobacteria</taxon>
        <taxon>Hyphomicrobiales</taxon>
        <taxon>Stappiaceae</taxon>
        <taxon>Stappia</taxon>
    </lineage>
</organism>